<protein>
    <submittedName>
        <fullName evidence="2">SH3 domain-containing protein</fullName>
    </submittedName>
</protein>
<name>A0ABS1KCJ6_9FLAO</name>
<sequence>MNKKEKLKLKMFGNLLIGLLPLLLLFSFKNFSPEGEDPLKLKSAYLNKDEKKFIQNFPKTFTDFKSVFGWNDKTDKPNILYSEAYDFINYFFKLSSTSEDCKEIILKIATQAKWEADGVNYFHINLVTLVENDKEFNKKLQRLNNTDINTFWHFYFDIENLVYSSKLYNILDYQMREKAMSVYNTLKKERINKNYRNIKTYQIFDKDGYCNLRKSKSVKSDIIEKLENNATIDVLDNRDDWWFVQTKNGLVGFVHKSRINIK</sequence>
<evidence type="ECO:0000313" key="2">
    <source>
        <dbReference type="EMBL" id="MBL0737184.1"/>
    </source>
</evidence>
<comment type="caution">
    <text evidence="2">The sequence shown here is derived from an EMBL/GenBank/DDBJ whole genome shotgun (WGS) entry which is preliminary data.</text>
</comment>
<evidence type="ECO:0000313" key="3">
    <source>
        <dbReference type="Proteomes" id="UP000603728"/>
    </source>
</evidence>
<dbReference type="RefSeq" id="WP_202000927.1">
    <property type="nucleotide sequence ID" value="NZ_JAERSF010000002.1"/>
</dbReference>
<dbReference type="EMBL" id="JAERSF010000002">
    <property type="protein sequence ID" value="MBL0737184.1"/>
    <property type="molecule type" value="Genomic_DNA"/>
</dbReference>
<proteinExistence type="predicted"/>
<dbReference type="Proteomes" id="UP000603728">
    <property type="component" value="Unassembled WGS sequence"/>
</dbReference>
<feature type="domain" description="SH3b" evidence="1">
    <location>
        <begin position="211"/>
        <end position="258"/>
    </location>
</feature>
<dbReference type="Pfam" id="PF08239">
    <property type="entry name" value="SH3_3"/>
    <property type="match status" value="1"/>
</dbReference>
<keyword evidence="3" id="KW-1185">Reference proteome</keyword>
<evidence type="ECO:0000259" key="1">
    <source>
        <dbReference type="Pfam" id="PF08239"/>
    </source>
</evidence>
<dbReference type="Gene3D" id="2.30.30.40">
    <property type="entry name" value="SH3 Domains"/>
    <property type="match status" value="1"/>
</dbReference>
<organism evidence="2 3">
    <name type="scientific">Flavobacterium tagetis</name>
    <dbReference type="NCBI Taxonomy" id="2801336"/>
    <lineage>
        <taxon>Bacteria</taxon>
        <taxon>Pseudomonadati</taxon>
        <taxon>Bacteroidota</taxon>
        <taxon>Flavobacteriia</taxon>
        <taxon>Flavobacteriales</taxon>
        <taxon>Flavobacteriaceae</taxon>
        <taxon>Flavobacterium</taxon>
    </lineage>
</organism>
<accession>A0ABS1KCJ6</accession>
<reference evidence="2 3" key="1">
    <citation type="submission" date="2021-01" db="EMBL/GenBank/DDBJ databases">
        <title>Genome seq and assembly of Flavobacterium sp. GN10.</title>
        <authorList>
            <person name="Chhetri G."/>
        </authorList>
    </citation>
    <scope>NUCLEOTIDE SEQUENCE [LARGE SCALE GENOMIC DNA]</scope>
    <source>
        <strain evidence="2 3">GN10</strain>
    </source>
</reference>
<dbReference type="InterPro" id="IPR003646">
    <property type="entry name" value="SH3-like_bac-type"/>
</dbReference>
<gene>
    <name evidence="2" type="ORF">JI750_09830</name>
</gene>